<reference evidence="2 3" key="1">
    <citation type="submission" date="2022-07" db="EMBL/GenBank/DDBJ databases">
        <authorList>
            <person name="Li W.-J."/>
            <person name="Deng Q.-Q."/>
        </authorList>
    </citation>
    <scope>NUCLEOTIDE SEQUENCE [LARGE SCALE GENOMIC DNA]</scope>
    <source>
        <strain evidence="2 3">SYSU M60028</strain>
    </source>
</reference>
<keyword evidence="3" id="KW-1185">Reference proteome</keyword>
<gene>
    <name evidence="2" type="ORF">NK718_12175</name>
</gene>
<evidence type="ECO:0000256" key="1">
    <source>
        <dbReference type="SAM" id="MobiDB-lite"/>
    </source>
</evidence>
<evidence type="ECO:0000313" key="3">
    <source>
        <dbReference type="Proteomes" id="UP001205890"/>
    </source>
</evidence>
<proteinExistence type="predicted"/>
<comment type="caution">
    <text evidence="2">The sequence shown here is derived from an EMBL/GenBank/DDBJ whole genome shotgun (WGS) entry which is preliminary data.</text>
</comment>
<organism evidence="2 3">
    <name type="scientific">Alsobacter ponti</name>
    <dbReference type="NCBI Taxonomy" id="2962936"/>
    <lineage>
        <taxon>Bacteria</taxon>
        <taxon>Pseudomonadati</taxon>
        <taxon>Pseudomonadota</taxon>
        <taxon>Alphaproteobacteria</taxon>
        <taxon>Hyphomicrobiales</taxon>
        <taxon>Alsobacteraceae</taxon>
        <taxon>Alsobacter</taxon>
    </lineage>
</organism>
<feature type="region of interest" description="Disordered" evidence="1">
    <location>
        <begin position="43"/>
        <end position="66"/>
    </location>
</feature>
<dbReference type="RefSeq" id="WP_254742443.1">
    <property type="nucleotide sequence ID" value="NZ_JANCLU010000010.1"/>
</dbReference>
<feature type="compositionally biased region" description="Acidic residues" evidence="1">
    <location>
        <begin position="56"/>
        <end position="66"/>
    </location>
</feature>
<accession>A0ABT1LCR4</accession>
<protein>
    <recommendedName>
        <fullName evidence="4">Zinc ribbon domain-containing protein</fullName>
    </recommendedName>
</protein>
<sequence>MPYFVHCLDCQQGDPPRYVRATPRVFETPEAANAYAAQIEPERRALVTTNPSPPPMEDDTVGDSVS</sequence>
<evidence type="ECO:0008006" key="4">
    <source>
        <dbReference type="Google" id="ProtNLM"/>
    </source>
</evidence>
<evidence type="ECO:0000313" key="2">
    <source>
        <dbReference type="EMBL" id="MCP8939277.1"/>
    </source>
</evidence>
<dbReference type="Proteomes" id="UP001205890">
    <property type="component" value="Unassembled WGS sequence"/>
</dbReference>
<name>A0ABT1LCR4_9HYPH</name>
<dbReference type="EMBL" id="JANCLU010000010">
    <property type="protein sequence ID" value="MCP8939277.1"/>
    <property type="molecule type" value="Genomic_DNA"/>
</dbReference>